<reference evidence="2" key="1">
    <citation type="journal article" date="2019" name="Curr. Biol.">
        <title>Genome Sequence of Striga asiatica Provides Insight into the Evolution of Plant Parasitism.</title>
        <authorList>
            <person name="Yoshida S."/>
            <person name="Kim S."/>
            <person name="Wafula E.K."/>
            <person name="Tanskanen J."/>
            <person name="Kim Y.M."/>
            <person name="Honaas L."/>
            <person name="Yang Z."/>
            <person name="Spallek T."/>
            <person name="Conn C.E."/>
            <person name="Ichihashi Y."/>
            <person name="Cheong K."/>
            <person name="Cui S."/>
            <person name="Der J.P."/>
            <person name="Gundlach H."/>
            <person name="Jiao Y."/>
            <person name="Hori C."/>
            <person name="Ishida J.K."/>
            <person name="Kasahara H."/>
            <person name="Kiba T."/>
            <person name="Kim M.S."/>
            <person name="Koo N."/>
            <person name="Laohavisit A."/>
            <person name="Lee Y.H."/>
            <person name="Lumba S."/>
            <person name="McCourt P."/>
            <person name="Mortimer J.C."/>
            <person name="Mutuku J.M."/>
            <person name="Nomura T."/>
            <person name="Sasaki-Sekimoto Y."/>
            <person name="Seto Y."/>
            <person name="Wang Y."/>
            <person name="Wakatake T."/>
            <person name="Sakakibara H."/>
            <person name="Demura T."/>
            <person name="Yamaguchi S."/>
            <person name="Yoneyama K."/>
            <person name="Manabe R.I."/>
            <person name="Nelson D.C."/>
            <person name="Schulman A.H."/>
            <person name="Timko M.P."/>
            <person name="dePamphilis C.W."/>
            <person name="Choi D."/>
            <person name="Shirasu K."/>
        </authorList>
    </citation>
    <scope>NUCLEOTIDE SEQUENCE [LARGE SCALE GENOMIC DNA]</scope>
    <source>
        <strain evidence="2">cv. UVA1</strain>
    </source>
</reference>
<dbReference type="Proteomes" id="UP000325081">
    <property type="component" value="Unassembled WGS sequence"/>
</dbReference>
<accession>A0A5A7RAX2</accession>
<organism evidence="1 2">
    <name type="scientific">Striga asiatica</name>
    <name type="common">Asiatic witchweed</name>
    <name type="synonym">Buchnera asiatica</name>
    <dbReference type="NCBI Taxonomy" id="4170"/>
    <lineage>
        <taxon>Eukaryota</taxon>
        <taxon>Viridiplantae</taxon>
        <taxon>Streptophyta</taxon>
        <taxon>Embryophyta</taxon>
        <taxon>Tracheophyta</taxon>
        <taxon>Spermatophyta</taxon>
        <taxon>Magnoliopsida</taxon>
        <taxon>eudicotyledons</taxon>
        <taxon>Gunneridae</taxon>
        <taxon>Pentapetalae</taxon>
        <taxon>asterids</taxon>
        <taxon>lamiids</taxon>
        <taxon>Lamiales</taxon>
        <taxon>Orobanchaceae</taxon>
        <taxon>Buchnereae</taxon>
        <taxon>Striga</taxon>
    </lineage>
</organism>
<protein>
    <submittedName>
        <fullName evidence="1">Ribonucleoside-diphosphate reductase large subunit</fullName>
    </submittedName>
</protein>
<proteinExistence type="predicted"/>
<dbReference type="AlphaFoldDB" id="A0A5A7RAX2"/>
<evidence type="ECO:0000313" key="1">
    <source>
        <dbReference type="EMBL" id="GER54558.1"/>
    </source>
</evidence>
<keyword evidence="2" id="KW-1185">Reference proteome</keyword>
<gene>
    <name evidence="1" type="ORF">STAS_32177</name>
</gene>
<sequence length="152" mass="16536">MSYVISIASSNILSIARLQIKIEEELPLGTKPFPLISRQIHITHVQFIEFPQERVEEQRISNERLNRFLRPQQNLIMGEARGAGAGDDFLDQGLGSAVTLAGNRDLDHCEVGGVVVLVMALLGGPPEDVEGEVRVGLGPQGVLDVLSSEARL</sequence>
<dbReference type="EMBL" id="BKCP01011292">
    <property type="protein sequence ID" value="GER54558.1"/>
    <property type="molecule type" value="Genomic_DNA"/>
</dbReference>
<name>A0A5A7RAX2_STRAF</name>
<comment type="caution">
    <text evidence="1">The sequence shown here is derived from an EMBL/GenBank/DDBJ whole genome shotgun (WGS) entry which is preliminary data.</text>
</comment>
<evidence type="ECO:0000313" key="2">
    <source>
        <dbReference type="Proteomes" id="UP000325081"/>
    </source>
</evidence>